<evidence type="ECO:0000313" key="1">
    <source>
        <dbReference type="EMBL" id="RFZ77880.1"/>
    </source>
</evidence>
<dbReference type="RefSeq" id="WP_117418028.1">
    <property type="nucleotide sequence ID" value="NZ_QOHO01000051.1"/>
</dbReference>
<comment type="caution">
    <text evidence="1">The sequence shown here is derived from an EMBL/GenBank/DDBJ whole genome shotgun (WGS) entry which is preliminary data.</text>
</comment>
<evidence type="ECO:0000313" key="2">
    <source>
        <dbReference type="Proteomes" id="UP000260680"/>
    </source>
</evidence>
<dbReference type="OrthoDB" id="9805982at2"/>
<dbReference type="Pfam" id="PF01136">
    <property type="entry name" value="Peptidase_U32"/>
    <property type="match status" value="1"/>
</dbReference>
<name>A0A3E2NAC9_9FIRM</name>
<protein>
    <recommendedName>
        <fullName evidence="3">U32 family peptidase</fullName>
    </recommendedName>
</protein>
<dbReference type="Proteomes" id="UP000260680">
    <property type="component" value="Unassembled WGS sequence"/>
</dbReference>
<dbReference type="InterPro" id="IPR051454">
    <property type="entry name" value="RNA/ubiquinone_mod_enzymes"/>
</dbReference>
<dbReference type="EMBL" id="QOHO01000051">
    <property type="protein sequence ID" value="RFZ77880.1"/>
    <property type="molecule type" value="Genomic_DNA"/>
</dbReference>
<evidence type="ECO:0008006" key="3">
    <source>
        <dbReference type="Google" id="ProtNLM"/>
    </source>
</evidence>
<dbReference type="PANTHER" id="PTHR30217:SF10">
    <property type="entry name" value="23S RRNA 5-HYDROXYCYTIDINE C2501 SYNTHASE"/>
    <property type="match status" value="1"/>
</dbReference>
<dbReference type="PANTHER" id="PTHR30217">
    <property type="entry name" value="PEPTIDASE U32 FAMILY"/>
    <property type="match status" value="1"/>
</dbReference>
<reference evidence="1 2" key="1">
    <citation type="submission" date="2018-07" db="EMBL/GenBank/DDBJ databases">
        <title>New species, Clostridium PI-S10-A1B.</title>
        <authorList>
            <person name="Krishna G."/>
            <person name="Summeta K."/>
            <person name="Shikha S."/>
            <person name="Prabhu P.B."/>
            <person name="Suresh K."/>
        </authorList>
    </citation>
    <scope>NUCLEOTIDE SEQUENCE [LARGE SCALE GENOMIC DNA]</scope>
    <source>
        <strain evidence="1 2">PI-S10-A1B</strain>
    </source>
</reference>
<accession>A0A3E2NAC9</accession>
<proteinExistence type="predicted"/>
<gene>
    <name evidence="1" type="ORF">DS742_16200</name>
</gene>
<organism evidence="1 2">
    <name type="scientific">Lacrimispora amygdalina</name>
    <dbReference type="NCBI Taxonomy" id="253257"/>
    <lineage>
        <taxon>Bacteria</taxon>
        <taxon>Bacillati</taxon>
        <taxon>Bacillota</taxon>
        <taxon>Clostridia</taxon>
        <taxon>Lachnospirales</taxon>
        <taxon>Lachnospiraceae</taxon>
        <taxon>Lacrimispora</taxon>
    </lineage>
</organism>
<dbReference type="InterPro" id="IPR001539">
    <property type="entry name" value="Peptidase_U32"/>
</dbReference>
<dbReference type="AlphaFoldDB" id="A0A3E2NAC9"/>
<sequence length="368" mass="42492">MKLFSMPADFKEKTLQEYIKLNQQYDNVIIRETYGQLTEDCMHMSGRAKSTIPQIGMRDLEKYVEFSKKHGIEFNYTLNAACFGNYEFSDRGIKEIKNLIRDLQNIGVNSLTLTTPGVIELVRSIAPDIKIKISAISQTDSVKKMKHYIDMGAERIVIEPAVTKDFTLLRNMAAQGADKIEVIVNDKCMRDCPYRIFHYNQTAHDNSERGKSFYFMSCGVKKSKDPQIYLNLNWIRPEDLHLYDNIGIKNFKVEGREFVLEGDIVKLLKAYINESFEGNLLDLLHIFAPYDTEHQPYIDNKALDGYVEGFYNNTVECDQICNKCGYCAEFMKKSFTMPDNMSSVAADYYRGENGYIQRLKQEPQISIK</sequence>